<feature type="domain" description="Peptidase S54 rhomboid" evidence="8">
    <location>
        <begin position="142"/>
        <end position="273"/>
    </location>
</feature>
<evidence type="ECO:0000256" key="1">
    <source>
        <dbReference type="ARBA" id="ARBA00004141"/>
    </source>
</evidence>
<keyword evidence="10" id="KW-1185">Reference proteome</keyword>
<dbReference type="GO" id="GO:0004252">
    <property type="term" value="F:serine-type endopeptidase activity"/>
    <property type="evidence" value="ECO:0007669"/>
    <property type="project" value="InterPro"/>
</dbReference>
<accession>A0A6L6XWQ6</accession>
<keyword evidence="5 7" id="KW-1133">Transmembrane helix</keyword>
<feature type="transmembrane region" description="Helical" evidence="7">
    <location>
        <begin position="259"/>
        <end position="276"/>
    </location>
</feature>
<dbReference type="PANTHER" id="PTHR43731">
    <property type="entry name" value="RHOMBOID PROTEASE"/>
    <property type="match status" value="1"/>
</dbReference>
<reference evidence="9 10" key="1">
    <citation type="submission" date="2019-12" db="EMBL/GenBank/DDBJ databases">
        <authorList>
            <person name="Huq M.A."/>
        </authorList>
    </citation>
    <scope>NUCLEOTIDE SEQUENCE [LARGE SCALE GENOMIC DNA]</scope>
    <source>
        <strain evidence="9 10">MAH-18</strain>
    </source>
</reference>
<feature type="transmembrane region" description="Helical" evidence="7">
    <location>
        <begin position="236"/>
        <end position="253"/>
    </location>
</feature>
<protein>
    <submittedName>
        <fullName evidence="9">Rhomboid family intramembrane serine protease</fullName>
    </submittedName>
</protein>
<dbReference type="EMBL" id="WSEK01000004">
    <property type="protein sequence ID" value="MVQ49945.1"/>
    <property type="molecule type" value="Genomic_DNA"/>
</dbReference>
<dbReference type="AlphaFoldDB" id="A0A6L6XWQ6"/>
<keyword evidence="4" id="KW-0378">Hydrolase</keyword>
<evidence type="ECO:0000256" key="2">
    <source>
        <dbReference type="ARBA" id="ARBA00009045"/>
    </source>
</evidence>
<proteinExistence type="inferred from homology"/>
<evidence type="ECO:0000313" key="10">
    <source>
        <dbReference type="Proteomes" id="UP000473525"/>
    </source>
</evidence>
<evidence type="ECO:0000256" key="5">
    <source>
        <dbReference type="ARBA" id="ARBA00022989"/>
    </source>
</evidence>
<comment type="caution">
    <text evidence="9">The sequence shown here is derived from an EMBL/GenBank/DDBJ whole genome shotgun (WGS) entry which is preliminary data.</text>
</comment>
<dbReference type="GO" id="GO:0006508">
    <property type="term" value="P:proteolysis"/>
    <property type="evidence" value="ECO:0007669"/>
    <property type="project" value="UniProtKB-KW"/>
</dbReference>
<name>A0A6L6XWQ6_9ACTN</name>
<evidence type="ECO:0000256" key="6">
    <source>
        <dbReference type="ARBA" id="ARBA00023136"/>
    </source>
</evidence>
<dbReference type="Gene3D" id="1.20.1540.10">
    <property type="entry name" value="Rhomboid-like"/>
    <property type="match status" value="1"/>
</dbReference>
<dbReference type="PANTHER" id="PTHR43731:SF14">
    <property type="entry name" value="PRESENILIN-ASSOCIATED RHOMBOID-LIKE PROTEIN, MITOCHONDRIAL"/>
    <property type="match status" value="1"/>
</dbReference>
<dbReference type="GO" id="GO:0016020">
    <property type="term" value="C:membrane"/>
    <property type="evidence" value="ECO:0007669"/>
    <property type="project" value="UniProtKB-SubCell"/>
</dbReference>
<keyword evidence="6 7" id="KW-0472">Membrane</keyword>
<keyword evidence="3 7" id="KW-0812">Transmembrane</keyword>
<feature type="transmembrane region" description="Helical" evidence="7">
    <location>
        <begin position="208"/>
        <end position="229"/>
    </location>
</feature>
<evidence type="ECO:0000313" key="9">
    <source>
        <dbReference type="EMBL" id="MVQ49945.1"/>
    </source>
</evidence>
<evidence type="ECO:0000256" key="7">
    <source>
        <dbReference type="SAM" id="Phobius"/>
    </source>
</evidence>
<dbReference type="SUPFAM" id="SSF144091">
    <property type="entry name" value="Rhomboid-like"/>
    <property type="match status" value="1"/>
</dbReference>
<dbReference type="InterPro" id="IPR035952">
    <property type="entry name" value="Rhomboid-like_sf"/>
</dbReference>
<gene>
    <name evidence="9" type="ORF">GON03_12190</name>
</gene>
<dbReference type="Proteomes" id="UP000473525">
    <property type="component" value="Unassembled WGS sequence"/>
</dbReference>
<feature type="transmembrane region" description="Helical" evidence="7">
    <location>
        <begin position="283"/>
        <end position="301"/>
    </location>
</feature>
<organism evidence="9 10">
    <name type="scientific">Nocardioides agri</name>
    <dbReference type="NCBI Taxonomy" id="2682843"/>
    <lineage>
        <taxon>Bacteria</taxon>
        <taxon>Bacillati</taxon>
        <taxon>Actinomycetota</taxon>
        <taxon>Actinomycetes</taxon>
        <taxon>Propionibacteriales</taxon>
        <taxon>Nocardioidaceae</taxon>
        <taxon>Nocardioides</taxon>
    </lineage>
</organism>
<evidence type="ECO:0000259" key="8">
    <source>
        <dbReference type="Pfam" id="PF01694"/>
    </source>
</evidence>
<comment type="similarity">
    <text evidence="2">Belongs to the peptidase S54 family.</text>
</comment>
<evidence type="ECO:0000256" key="3">
    <source>
        <dbReference type="ARBA" id="ARBA00022692"/>
    </source>
</evidence>
<comment type="subcellular location">
    <subcellularLocation>
        <location evidence="1">Membrane</location>
        <topology evidence="1">Multi-pass membrane protein</topology>
    </subcellularLocation>
</comment>
<keyword evidence="9" id="KW-0645">Protease</keyword>
<dbReference type="InterPro" id="IPR050925">
    <property type="entry name" value="Rhomboid_protease_S54"/>
</dbReference>
<feature type="transmembrane region" description="Helical" evidence="7">
    <location>
        <begin position="77"/>
        <end position="96"/>
    </location>
</feature>
<dbReference type="Pfam" id="PF01694">
    <property type="entry name" value="Rhomboid"/>
    <property type="match status" value="1"/>
</dbReference>
<feature type="transmembrane region" description="Helical" evidence="7">
    <location>
        <begin position="183"/>
        <end position="202"/>
    </location>
</feature>
<feature type="transmembrane region" description="Helical" evidence="7">
    <location>
        <begin position="151"/>
        <end position="171"/>
    </location>
</feature>
<evidence type="ECO:0000256" key="4">
    <source>
        <dbReference type="ARBA" id="ARBA00022801"/>
    </source>
</evidence>
<dbReference type="InterPro" id="IPR022764">
    <property type="entry name" value="Peptidase_S54_rhomboid_dom"/>
</dbReference>
<sequence>MTDHPAPAGVPVCYRHPGRESHIRCQRCERPICPDCMNDAAVGFQCPECIAAGRKETRSARTTYGGLRPTNAATTSLVLIGINVAVWVALLVSGGAGSRLFNLLVLRPDGACDLQNGYLNVQVGEAACTAGGGVWLPGVADGAWWQLMTSAFAHVQPLHLAFNMFALYLFGPQLELFFGRARFLALYLISALTGAAAVYWFSPEFSPTLGASGAIYGLMGALLVISLKVRVNVQGLLALIGINLLLTFTISNISWQGHLGGLVGGAATAAVLVYAPRTRRTPVQVAGLVALVALTVVAIMARTAQLT</sequence>